<dbReference type="RefSeq" id="WP_015408810.1">
    <property type="nucleotide sequence ID" value="NC_020388.1"/>
</dbReference>
<dbReference type="eggNOG" id="arCOG02879">
    <property type="taxonomic scope" value="Archaea"/>
</dbReference>
<feature type="region of interest" description="Disordered" evidence="1">
    <location>
        <begin position="250"/>
        <end position="374"/>
    </location>
</feature>
<dbReference type="HOGENOM" id="CLU_738926_0_0_2"/>
<evidence type="ECO:0000313" key="4">
    <source>
        <dbReference type="Proteomes" id="UP000011867"/>
    </source>
</evidence>
<gene>
    <name evidence="3" type="ordered locus">Nmlp_1794</name>
</gene>
<feature type="transmembrane region" description="Helical" evidence="2">
    <location>
        <begin position="130"/>
        <end position="158"/>
    </location>
</feature>
<feature type="transmembrane region" description="Helical" evidence="2">
    <location>
        <begin position="84"/>
        <end position="110"/>
    </location>
</feature>
<keyword evidence="2" id="KW-1133">Transmembrane helix</keyword>
<protein>
    <submittedName>
        <fullName evidence="3">DUF4013 family protein</fullName>
    </submittedName>
</protein>
<evidence type="ECO:0000256" key="1">
    <source>
        <dbReference type="SAM" id="MobiDB-lite"/>
    </source>
</evidence>
<evidence type="ECO:0000256" key="2">
    <source>
        <dbReference type="SAM" id="Phobius"/>
    </source>
</evidence>
<dbReference type="KEGG" id="nmo:Nmlp_1794"/>
<accession>M1Y0K3</accession>
<feature type="transmembrane region" description="Helical" evidence="2">
    <location>
        <begin position="201"/>
        <end position="221"/>
    </location>
</feature>
<evidence type="ECO:0000313" key="3">
    <source>
        <dbReference type="EMBL" id="CCQ35981.1"/>
    </source>
</evidence>
<keyword evidence="4" id="KW-1185">Reference proteome</keyword>
<dbReference type="STRING" id="268739.Nmlp_1794"/>
<dbReference type="InterPro" id="IPR025098">
    <property type="entry name" value="DUF4013"/>
</dbReference>
<dbReference type="PROSITE" id="PS51257">
    <property type="entry name" value="PROKAR_LIPOPROTEIN"/>
    <property type="match status" value="1"/>
</dbReference>
<dbReference type="AlphaFoldDB" id="M1Y0K3"/>
<dbReference type="OrthoDB" id="107590at2157"/>
<feature type="compositionally biased region" description="Gly residues" evidence="1">
    <location>
        <begin position="320"/>
        <end position="329"/>
    </location>
</feature>
<dbReference type="Pfam" id="PF13197">
    <property type="entry name" value="DUF4013"/>
    <property type="match status" value="1"/>
</dbReference>
<reference evidence="3 4" key="1">
    <citation type="journal article" date="2013" name="Genome Announc.">
        <title>Genome of the haloarchaeon Natronomonas moolapensis, a neutrophilic member of a previously haloalkaliphilic genus.</title>
        <authorList>
            <person name="Dyall-Smith M.L."/>
            <person name="Pfeiffer F."/>
            <person name="Oberwinkler T."/>
            <person name="Klee K."/>
            <person name="Rampp M."/>
            <person name="Palm P."/>
            <person name="Gross K."/>
            <person name="Schuster S.C."/>
            <person name="Oesterhelt D."/>
        </authorList>
    </citation>
    <scope>NUCLEOTIDE SEQUENCE [LARGE SCALE GENOMIC DNA]</scope>
    <source>
        <strain evidence="4">DSM 18674 / JCM 14361 / 8.8.11</strain>
    </source>
</reference>
<feature type="transmembrane region" description="Helical" evidence="2">
    <location>
        <begin position="20"/>
        <end position="38"/>
    </location>
</feature>
<dbReference type="Proteomes" id="UP000011867">
    <property type="component" value="Chromosome"/>
</dbReference>
<name>M1Y0K3_NATM8</name>
<keyword evidence="2" id="KW-0812">Transmembrane</keyword>
<keyword evidence="2" id="KW-0472">Membrane</keyword>
<organism evidence="3 4">
    <name type="scientific">Natronomonas moolapensis (strain DSM 18674 / CECT 7526 / JCM 14361 / 8.8.11)</name>
    <dbReference type="NCBI Taxonomy" id="268739"/>
    <lineage>
        <taxon>Archaea</taxon>
        <taxon>Methanobacteriati</taxon>
        <taxon>Methanobacteriota</taxon>
        <taxon>Stenosarchaea group</taxon>
        <taxon>Halobacteria</taxon>
        <taxon>Halobacteriales</taxon>
        <taxon>Natronomonadaceae</taxon>
        <taxon>Natronomonas</taxon>
    </lineage>
</organism>
<dbReference type="EMBL" id="HF582854">
    <property type="protein sequence ID" value="CCQ35981.1"/>
    <property type="molecule type" value="Genomic_DNA"/>
</dbReference>
<dbReference type="GeneID" id="14650903"/>
<proteinExistence type="predicted"/>
<feature type="compositionally biased region" description="Acidic residues" evidence="1">
    <location>
        <begin position="330"/>
        <end position="342"/>
    </location>
</feature>
<feature type="compositionally biased region" description="Basic and acidic residues" evidence="1">
    <location>
        <begin position="361"/>
        <end position="374"/>
    </location>
</feature>
<sequence>MLREALDYPTRSPEGGRSVIVGGLVLVVITACLGVAALGAPYAYAAALGLLPWLLVRGYYVRVVRTSIGRERPTPPRFGDVRRLFRDGAVAVGISAVYLLPGSVVLAPLVGVRAAGTDVSAVLLERAVPGAAATAATSLTGVAAVVALMYAIGALYVLPVAVARFAHSNRVRAAFEIGPVVSGAISEDYATAWGISIALRLFVLPFTYLLRLLLVGFFLQFHVSTGARYCYGQGAGAALGLDAVPATHERSDPEEWAARPAVSRVPARDGGIGSRRQRPGRGDLTPAVRRVTEGVTDAGAETDGGSGAGRSPGASNVTDGGSGPGGDGASEGDGDAGGDADASESRGFDGGFRPAIGPVERGGDTDGRDGHTPE</sequence>
<feature type="transmembrane region" description="Helical" evidence="2">
    <location>
        <begin position="44"/>
        <end position="63"/>
    </location>
</feature>